<dbReference type="Pfam" id="PF20684">
    <property type="entry name" value="Fung_rhodopsin"/>
    <property type="match status" value="1"/>
</dbReference>
<feature type="transmembrane region" description="Helical" evidence="1">
    <location>
        <begin position="43"/>
        <end position="64"/>
    </location>
</feature>
<feature type="transmembrane region" description="Helical" evidence="1">
    <location>
        <begin position="6"/>
        <end position="31"/>
    </location>
</feature>
<dbReference type="InterPro" id="IPR049326">
    <property type="entry name" value="Rhodopsin_dom_fungi"/>
</dbReference>
<organism evidence="3 4">
    <name type="scientific">Talaromyces atroroseus</name>
    <dbReference type="NCBI Taxonomy" id="1441469"/>
    <lineage>
        <taxon>Eukaryota</taxon>
        <taxon>Fungi</taxon>
        <taxon>Dikarya</taxon>
        <taxon>Ascomycota</taxon>
        <taxon>Pezizomycotina</taxon>
        <taxon>Eurotiomycetes</taxon>
        <taxon>Eurotiomycetidae</taxon>
        <taxon>Eurotiales</taxon>
        <taxon>Trichocomaceae</taxon>
        <taxon>Talaromyces</taxon>
        <taxon>Talaromyces sect. Trachyspermi</taxon>
    </lineage>
</organism>
<accession>A0A1Q5Q6Y8</accession>
<dbReference type="GeneID" id="31008991"/>
<keyword evidence="4" id="KW-1185">Reference proteome</keyword>
<keyword evidence="1" id="KW-0472">Membrane</keyword>
<keyword evidence="1" id="KW-0812">Transmembrane</keyword>
<gene>
    <name evidence="3" type="ORF">UA08_09235</name>
</gene>
<protein>
    <recommendedName>
        <fullName evidence="2">Rhodopsin domain-containing protein</fullName>
    </recommendedName>
</protein>
<comment type="caution">
    <text evidence="3">The sequence shown here is derived from an EMBL/GenBank/DDBJ whole genome shotgun (WGS) entry which is preliminary data.</text>
</comment>
<dbReference type="EMBL" id="LFMY01000020">
    <property type="protein sequence ID" value="OKL55543.1"/>
    <property type="molecule type" value="Genomic_DNA"/>
</dbReference>
<evidence type="ECO:0000313" key="4">
    <source>
        <dbReference type="Proteomes" id="UP000214365"/>
    </source>
</evidence>
<reference evidence="3 4" key="1">
    <citation type="submission" date="2015-06" db="EMBL/GenBank/DDBJ databases">
        <title>Talaromyces atroroseus IBT 11181 draft genome.</title>
        <authorList>
            <person name="Rasmussen K.B."/>
            <person name="Rasmussen S."/>
            <person name="Petersen B."/>
            <person name="Sicheritz-Ponten T."/>
            <person name="Mortensen U.H."/>
            <person name="Thrane U."/>
        </authorList>
    </citation>
    <scope>NUCLEOTIDE SEQUENCE [LARGE SCALE GENOMIC DNA]</scope>
    <source>
        <strain evidence="3 4">IBT 11181</strain>
    </source>
</reference>
<sequence length="305" mass="33683">MASSSIARTTLVCSWLFTALATLSVLIQVLHMQKRHSVGLDDYILFIAFGISILLVAQTTWAVVDEGQGVPESELLGHPYDDFKIVAKSVFANEILWGCVNTLLRVSALILSRKLFGVINWARLLTDIGIFLNVGFYYHFLSGALVTVLRLKELHLVSSTDLTYGKGYLSLLSNVGALTGIIGCCGPALSAFFGQYHRTMFQRTATRIGSIYNAATSWFEPRLPTLSFNDKVFVSIHDNPSINEIDPSTLEKQISPFTGADSREPNCPLSTEVHSTAEEVNYISWADKGLEAMEEIDITDYDGKE</sequence>
<name>A0A1Q5Q6Y8_TALAT</name>
<evidence type="ECO:0000313" key="3">
    <source>
        <dbReference type="EMBL" id="OKL55543.1"/>
    </source>
</evidence>
<feature type="domain" description="Rhodopsin" evidence="2">
    <location>
        <begin position="32"/>
        <end position="139"/>
    </location>
</feature>
<dbReference type="RefSeq" id="XP_020115664.1">
    <property type="nucleotide sequence ID" value="XM_020264221.1"/>
</dbReference>
<dbReference type="AlphaFoldDB" id="A0A1Q5Q6Y8"/>
<dbReference type="Proteomes" id="UP000214365">
    <property type="component" value="Unassembled WGS sequence"/>
</dbReference>
<dbReference type="OrthoDB" id="10017208at2759"/>
<feature type="transmembrane region" description="Helical" evidence="1">
    <location>
        <begin position="128"/>
        <end position="151"/>
    </location>
</feature>
<proteinExistence type="predicted"/>
<feature type="transmembrane region" description="Helical" evidence="1">
    <location>
        <begin position="171"/>
        <end position="193"/>
    </location>
</feature>
<keyword evidence="1" id="KW-1133">Transmembrane helix</keyword>
<evidence type="ECO:0000256" key="1">
    <source>
        <dbReference type="SAM" id="Phobius"/>
    </source>
</evidence>
<dbReference type="STRING" id="1441469.A0A1Q5Q6Y8"/>
<evidence type="ECO:0000259" key="2">
    <source>
        <dbReference type="Pfam" id="PF20684"/>
    </source>
</evidence>